<dbReference type="GO" id="GO:0016787">
    <property type="term" value="F:hydrolase activity"/>
    <property type="evidence" value="ECO:0007669"/>
    <property type="project" value="UniProtKB-KW"/>
</dbReference>
<dbReference type="Pfam" id="PF00857">
    <property type="entry name" value="Isochorismatase"/>
    <property type="match status" value="1"/>
</dbReference>
<dbReference type="Proteomes" id="UP000305546">
    <property type="component" value="Unassembled WGS sequence"/>
</dbReference>
<gene>
    <name evidence="3" type="ORF">FG385_21925</name>
</gene>
<dbReference type="InterPro" id="IPR050272">
    <property type="entry name" value="Isochorismatase-like_hydrls"/>
</dbReference>
<protein>
    <submittedName>
        <fullName evidence="3">Cysteine hydrolase</fullName>
    </submittedName>
</protein>
<dbReference type="InterPro" id="IPR036380">
    <property type="entry name" value="Isochorismatase-like_sf"/>
</dbReference>
<evidence type="ECO:0000259" key="2">
    <source>
        <dbReference type="Pfam" id="PF00857"/>
    </source>
</evidence>
<keyword evidence="1 3" id="KW-0378">Hydrolase</keyword>
<dbReference type="InterPro" id="IPR000868">
    <property type="entry name" value="Isochorismatase-like_dom"/>
</dbReference>
<dbReference type="OrthoDB" id="9814140at2"/>
<dbReference type="RefSeq" id="WP_139098643.1">
    <property type="nucleotide sequence ID" value="NZ_VDFW01000020.1"/>
</dbReference>
<evidence type="ECO:0000256" key="1">
    <source>
        <dbReference type="ARBA" id="ARBA00022801"/>
    </source>
</evidence>
<dbReference type="Gene3D" id="3.40.50.850">
    <property type="entry name" value="Isochorismatase-like"/>
    <property type="match status" value="1"/>
</dbReference>
<dbReference type="PANTHER" id="PTHR43540">
    <property type="entry name" value="PEROXYUREIDOACRYLATE/UREIDOACRYLATE AMIDOHYDROLASE-RELATED"/>
    <property type="match status" value="1"/>
</dbReference>
<dbReference type="SUPFAM" id="SSF52499">
    <property type="entry name" value="Isochorismatase-like hydrolases"/>
    <property type="match status" value="1"/>
</dbReference>
<comment type="caution">
    <text evidence="3">The sequence shown here is derived from an EMBL/GenBank/DDBJ whole genome shotgun (WGS) entry which is preliminary data.</text>
</comment>
<name>A0A5C4LZ81_9PSEU</name>
<evidence type="ECO:0000313" key="4">
    <source>
        <dbReference type="Proteomes" id="UP000305546"/>
    </source>
</evidence>
<dbReference type="CDD" id="cd00431">
    <property type="entry name" value="cysteine_hydrolases"/>
    <property type="match status" value="1"/>
</dbReference>
<accession>A0A5C4LZ81</accession>
<feature type="domain" description="Isochorismatase-like" evidence="2">
    <location>
        <begin position="3"/>
        <end position="189"/>
    </location>
</feature>
<evidence type="ECO:0000313" key="3">
    <source>
        <dbReference type="EMBL" id="TNC23399.1"/>
    </source>
</evidence>
<sequence>MKALIVVDMQNGFCHPDGSLPKLGMALSGAGEAVANAAIAVEHARETGLPVIFTRHVYRPGYHDEGPWLAGRSQDLASVGGLLAGSWDGDVVDNLNRNADDLIVDKCRLDAFQWTSLEPLLRGLGATELVVCGVVTNFCVESTVRSAIMRDFEVTLLEDCCAAQTPRLHEIGVEVMRDCGFATVTTVAEFAGVAVAA</sequence>
<reference evidence="3 4" key="1">
    <citation type="submission" date="2019-06" db="EMBL/GenBank/DDBJ databases">
        <title>Amycolatopsis alkalitolerans sp. nov., isolated from Gastrodia elata Blume.</title>
        <authorList>
            <person name="Narsing Rao M.P."/>
            <person name="Li W.J."/>
        </authorList>
    </citation>
    <scope>NUCLEOTIDE SEQUENCE [LARGE SCALE GENOMIC DNA]</scope>
    <source>
        <strain evidence="3 4">SYSUP0005</strain>
    </source>
</reference>
<organism evidence="3 4">
    <name type="scientific">Amycolatopsis alkalitolerans</name>
    <dbReference type="NCBI Taxonomy" id="2547244"/>
    <lineage>
        <taxon>Bacteria</taxon>
        <taxon>Bacillati</taxon>
        <taxon>Actinomycetota</taxon>
        <taxon>Actinomycetes</taxon>
        <taxon>Pseudonocardiales</taxon>
        <taxon>Pseudonocardiaceae</taxon>
        <taxon>Amycolatopsis</taxon>
    </lineage>
</organism>
<dbReference type="AlphaFoldDB" id="A0A5C4LZ81"/>
<proteinExistence type="predicted"/>
<dbReference type="PANTHER" id="PTHR43540:SF6">
    <property type="entry name" value="ISOCHORISMATASE-LIKE DOMAIN-CONTAINING PROTEIN"/>
    <property type="match status" value="1"/>
</dbReference>
<dbReference type="EMBL" id="VDFW01000020">
    <property type="protein sequence ID" value="TNC23399.1"/>
    <property type="molecule type" value="Genomic_DNA"/>
</dbReference>
<keyword evidence="4" id="KW-1185">Reference proteome</keyword>